<evidence type="ECO:0000313" key="5">
    <source>
        <dbReference type="Proteomes" id="UP000277671"/>
    </source>
</evidence>
<dbReference type="Proteomes" id="UP000277671">
    <property type="component" value="Unassembled WGS sequence"/>
</dbReference>
<feature type="region of interest" description="Disordered" evidence="1">
    <location>
        <begin position="298"/>
        <end position="344"/>
    </location>
</feature>
<dbReference type="InterPro" id="IPR029063">
    <property type="entry name" value="SAM-dependent_MTases_sf"/>
</dbReference>
<dbReference type="PANTHER" id="PTHR14741:SF32">
    <property type="entry name" value="TRIMETHYLGUANOSINE SYNTHASE"/>
    <property type="match status" value="1"/>
</dbReference>
<organism evidence="4 5">
    <name type="scientific">Micromonospora pisi</name>
    <dbReference type="NCBI Taxonomy" id="589240"/>
    <lineage>
        <taxon>Bacteria</taxon>
        <taxon>Bacillati</taxon>
        <taxon>Actinomycetota</taxon>
        <taxon>Actinomycetes</taxon>
        <taxon>Micromonosporales</taxon>
        <taxon>Micromonosporaceae</taxon>
        <taxon>Micromonospora</taxon>
    </lineage>
</organism>
<dbReference type="InterPro" id="IPR041698">
    <property type="entry name" value="Methyltransf_25"/>
</dbReference>
<proteinExistence type="predicted"/>
<protein>
    <submittedName>
        <fullName evidence="4">Methyltransferase family protein</fullName>
    </submittedName>
</protein>
<accession>A0A495JP87</accession>
<dbReference type="Gene3D" id="3.40.50.150">
    <property type="entry name" value="Vaccinia Virus protein VP39"/>
    <property type="match status" value="1"/>
</dbReference>
<evidence type="ECO:0000313" key="4">
    <source>
        <dbReference type="EMBL" id="RKR90162.1"/>
    </source>
</evidence>
<dbReference type="Pfam" id="PF13649">
    <property type="entry name" value="Methyltransf_25"/>
    <property type="match status" value="1"/>
</dbReference>
<dbReference type="SUPFAM" id="SSF53335">
    <property type="entry name" value="S-adenosyl-L-methionine-dependent methyltransferases"/>
    <property type="match status" value="1"/>
</dbReference>
<dbReference type="GO" id="GO:0008168">
    <property type="term" value="F:methyltransferase activity"/>
    <property type="evidence" value="ECO:0007669"/>
    <property type="project" value="UniProtKB-KW"/>
</dbReference>
<dbReference type="EMBL" id="RBKT01000001">
    <property type="protein sequence ID" value="RKR90162.1"/>
    <property type="molecule type" value="Genomic_DNA"/>
</dbReference>
<comment type="caution">
    <text evidence="4">The sequence shown here is derived from an EMBL/GenBank/DDBJ whole genome shotgun (WGS) entry which is preliminary data.</text>
</comment>
<sequence length="475" mass="50009">MATRVSHETPYQATIGQWIWTPPARLDARDVRCLTSRRVLPHNDPMDLDQLAALRTPVGVSALASAAELAGGDPLVASAALRSAGIPGALAASALTQAELRLRAVEKFGPAAAGMFFTRPGLEQATRSVVAGRRARRLRAAGVRTLADLGCGLGADALAAARAGIRVYGVEADPATAALAAANAEAAGLADRFTVVCADAEEFDLAGVDAVFCDPARRAADGRRIFDPAAYSPPWDFVVGLADRVARTVVKVGPGLDHRLIPPGAEAEWVSVDHDLVEATLWCGPLAQVPRRASLLRSKEGPPVIAPGSRRIPYQPSARTRDRDSGGRDGSGAEVDQLTGSGTVEAPVGPVRRYVYDPDGAVVRAHLVAEFAATVGGTLADPTIAYVYADQPVPTRFARCLEVSDVLAFSLKRLRALLRQRGVGRVEILKRGSALDPERLRRNLRLSGAEPATLVLTRVVGAPTVLVCRPVPSTG</sequence>
<evidence type="ECO:0000259" key="2">
    <source>
        <dbReference type="Pfam" id="PF13649"/>
    </source>
</evidence>
<feature type="domain" description="THUMP-like" evidence="3">
    <location>
        <begin position="398"/>
        <end position="470"/>
    </location>
</feature>
<dbReference type="InterPro" id="IPR041497">
    <property type="entry name" value="Thump-like"/>
</dbReference>
<evidence type="ECO:0000256" key="1">
    <source>
        <dbReference type="SAM" id="MobiDB-lite"/>
    </source>
</evidence>
<name>A0A495JP87_9ACTN</name>
<evidence type="ECO:0000259" key="3">
    <source>
        <dbReference type="Pfam" id="PF18096"/>
    </source>
</evidence>
<keyword evidence="4" id="KW-0808">Transferase</keyword>
<gene>
    <name evidence="4" type="ORF">BDK92_4530</name>
</gene>
<dbReference type="AlphaFoldDB" id="A0A495JP87"/>
<keyword evidence="4" id="KW-0489">Methyltransferase</keyword>
<dbReference type="PANTHER" id="PTHR14741">
    <property type="entry name" value="S-ADENOSYLMETHIONINE-DEPENDENT METHYLTRANSFERASE RELATED"/>
    <property type="match status" value="1"/>
</dbReference>
<reference evidence="4 5" key="1">
    <citation type="submission" date="2018-10" db="EMBL/GenBank/DDBJ databases">
        <title>Sequencing the genomes of 1000 actinobacteria strains.</title>
        <authorList>
            <person name="Klenk H.-P."/>
        </authorList>
    </citation>
    <scope>NUCLEOTIDE SEQUENCE [LARGE SCALE GENOMIC DNA]</scope>
    <source>
        <strain evidence="4 5">DSM 45175</strain>
    </source>
</reference>
<dbReference type="Pfam" id="PF18096">
    <property type="entry name" value="Thump_like"/>
    <property type="match status" value="1"/>
</dbReference>
<feature type="domain" description="Methyltransferase" evidence="2">
    <location>
        <begin position="148"/>
        <end position="213"/>
    </location>
</feature>
<keyword evidence="5" id="KW-1185">Reference proteome</keyword>
<dbReference type="GO" id="GO:0032259">
    <property type="term" value="P:methylation"/>
    <property type="evidence" value="ECO:0007669"/>
    <property type="project" value="UniProtKB-KW"/>
</dbReference>